<evidence type="ECO:0000313" key="6">
    <source>
        <dbReference type="EMBL" id="UWM52981.1"/>
    </source>
</evidence>
<keyword evidence="2" id="KW-0974">Archaeal flagellum</keyword>
<dbReference type="GO" id="GO:0097589">
    <property type="term" value="C:archaeal-type flagellum"/>
    <property type="evidence" value="ECO:0007669"/>
    <property type="project" value="UniProtKB-SubCell"/>
</dbReference>
<evidence type="ECO:0000256" key="1">
    <source>
        <dbReference type="ARBA" id="ARBA00004618"/>
    </source>
</evidence>
<accession>A0A9E7U702</accession>
<evidence type="ECO:0000259" key="5">
    <source>
        <dbReference type="Pfam" id="PF04659"/>
    </source>
</evidence>
<dbReference type="PANTHER" id="PTHR40698">
    <property type="entry name" value="FLAGELLA-RELATED PROTEIN E-RELATED-RELATED"/>
    <property type="match status" value="1"/>
</dbReference>
<evidence type="ECO:0000256" key="2">
    <source>
        <dbReference type="ARBA" id="ARBA00022440"/>
    </source>
</evidence>
<reference evidence="6" key="1">
    <citation type="submission" date="2022-09" db="EMBL/GenBank/DDBJ databases">
        <title>Diverse halophilic archaea isolated from saline environments.</title>
        <authorList>
            <person name="Cui H.-L."/>
        </authorList>
    </citation>
    <scope>NUCLEOTIDE SEQUENCE</scope>
    <source>
        <strain evidence="6">ZS-35-S2</strain>
    </source>
</reference>
<organism evidence="6 7">
    <name type="scientific">Salinirubellus salinus</name>
    <dbReference type="NCBI Taxonomy" id="1364945"/>
    <lineage>
        <taxon>Archaea</taxon>
        <taxon>Methanobacteriati</taxon>
        <taxon>Methanobacteriota</taxon>
        <taxon>Stenosarchaea group</taxon>
        <taxon>Halobacteria</taxon>
        <taxon>Halobacteriales</taxon>
        <taxon>Natronomonadaceae</taxon>
        <taxon>Salinirubellus</taxon>
    </lineage>
</organism>
<dbReference type="Proteomes" id="UP001057580">
    <property type="component" value="Chromosome"/>
</dbReference>
<gene>
    <name evidence="6" type="ORF">N0B31_12560</name>
</gene>
<evidence type="ECO:0000256" key="4">
    <source>
        <dbReference type="SAM" id="MobiDB-lite"/>
    </source>
</evidence>
<dbReference type="AlphaFoldDB" id="A0A9E7U702"/>
<comment type="subcellular location">
    <subcellularLocation>
        <location evidence="1">Archaeal flagellum</location>
    </subcellularLocation>
</comment>
<name>A0A9E7U702_9EURY</name>
<dbReference type="PANTHER" id="PTHR40698:SF1">
    <property type="entry name" value="FLAGELLA-RELATED PROTEIN D-RELATED"/>
    <property type="match status" value="1"/>
</dbReference>
<feature type="compositionally biased region" description="Acidic residues" evidence="4">
    <location>
        <begin position="205"/>
        <end position="231"/>
    </location>
</feature>
<feature type="compositionally biased region" description="Acidic residues" evidence="4">
    <location>
        <begin position="244"/>
        <end position="322"/>
    </location>
</feature>
<feature type="region of interest" description="Disordered" evidence="4">
    <location>
        <begin position="53"/>
        <end position="106"/>
    </location>
</feature>
<dbReference type="InterPro" id="IPR006752">
    <property type="entry name" value="Arch_fla_DE"/>
</dbReference>
<keyword evidence="3" id="KW-0175">Coiled coil</keyword>
<keyword evidence="7" id="KW-1185">Reference proteome</keyword>
<evidence type="ECO:0000313" key="7">
    <source>
        <dbReference type="Proteomes" id="UP001057580"/>
    </source>
</evidence>
<feature type="domain" description="Archaeal flagella protein FlaD/E" evidence="5">
    <location>
        <begin position="351"/>
        <end position="440"/>
    </location>
</feature>
<protein>
    <recommendedName>
        <fullName evidence="5">Archaeal flagella protein FlaD/E domain-containing protein</fullName>
    </recommendedName>
</protein>
<sequence length="459" mass="48942">MQIASTATASVLTDPTVATESAVMVWHLLVSLLAQPELALVLPAVGGMFDLGGKGESEGDDVDGDDVEDADTGFAGDGDDGMDGMDDWDDLDDGDDDWAEDAGGTQVGELEDKVNSLETDLSAVSSSMETVKEENRQLAETVEEADETIRKLLDVYEIVTRGINPFVDDAEAMAAADGSFGLFGDQASEEPIDPEIAGADAESFFDDDFDDFDDFGEEADEATEGDEDDEGGGASFDELKAEYDADDGSWEDVVDEEGEEEVVAPESDEDDLDDEAAADLLEAEGDDEDAWGEEPGLEGEDEPESEPEPDAIVDEQVPEPEPEPTPTPLANGNGSQNGHAGRAGNGHARDDRPYLAAVPTGYAAEVVLLDWARHLVDEGDAAGAVDAFRHYERLGWISEPVRRRLATLATELCDAPTTSTVELGPEHHRRSLEYVSRLAGRPVTGGLIRERDGRLTGGP</sequence>
<feature type="region of interest" description="Disordered" evidence="4">
    <location>
        <begin position="205"/>
        <end position="352"/>
    </location>
</feature>
<dbReference type="Pfam" id="PF04659">
    <property type="entry name" value="Arch_fla_DE"/>
    <property type="match status" value="1"/>
</dbReference>
<proteinExistence type="predicted"/>
<dbReference type="KEGG" id="ssai:N0B31_12560"/>
<feature type="compositionally biased region" description="Low complexity" evidence="4">
    <location>
        <begin position="337"/>
        <end position="346"/>
    </location>
</feature>
<dbReference type="InterPro" id="IPR009205">
    <property type="entry name" value="FlaC_arc"/>
</dbReference>
<feature type="compositionally biased region" description="Acidic residues" evidence="4">
    <location>
        <begin position="58"/>
        <end position="100"/>
    </location>
</feature>
<evidence type="ECO:0000256" key="3">
    <source>
        <dbReference type="SAM" id="Coils"/>
    </source>
</evidence>
<dbReference type="Pfam" id="PF05377">
    <property type="entry name" value="FlaC_arch"/>
    <property type="match status" value="1"/>
</dbReference>
<dbReference type="InterPro" id="IPR052494">
    <property type="entry name" value="Flagella_assembly_related"/>
</dbReference>
<dbReference type="GeneID" id="74943268"/>
<dbReference type="RefSeq" id="WP_260591976.1">
    <property type="nucleotide sequence ID" value="NZ_CP104003.1"/>
</dbReference>
<feature type="coiled-coil region" evidence="3">
    <location>
        <begin position="128"/>
        <end position="155"/>
    </location>
</feature>
<dbReference type="GO" id="GO:0097588">
    <property type="term" value="P:archaeal or bacterial-type flagellum-dependent cell motility"/>
    <property type="evidence" value="ECO:0007669"/>
    <property type="project" value="InterPro"/>
</dbReference>
<dbReference type="EMBL" id="CP104003">
    <property type="protein sequence ID" value="UWM52981.1"/>
    <property type="molecule type" value="Genomic_DNA"/>
</dbReference>